<dbReference type="Pfam" id="PF02631">
    <property type="entry name" value="RecX_HTH2"/>
    <property type="match status" value="1"/>
</dbReference>
<comment type="caution">
    <text evidence="8">The sequence shown here is derived from an EMBL/GenBank/DDBJ whole genome shotgun (WGS) entry which is preliminary data.</text>
</comment>
<feature type="compositionally biased region" description="Low complexity" evidence="6">
    <location>
        <begin position="84"/>
        <end position="99"/>
    </location>
</feature>
<comment type="subcellular location">
    <subcellularLocation>
        <location evidence="1 5">Cytoplasm</location>
    </subcellularLocation>
</comment>
<comment type="function">
    <text evidence="5">Modulates RecA activity.</text>
</comment>
<dbReference type="HAMAP" id="MF_01114">
    <property type="entry name" value="RecX"/>
    <property type="match status" value="1"/>
</dbReference>
<evidence type="ECO:0000256" key="5">
    <source>
        <dbReference type="HAMAP-Rule" id="MF_01114"/>
    </source>
</evidence>
<comment type="similarity">
    <text evidence="2 5">Belongs to the RecX family.</text>
</comment>
<dbReference type="AlphaFoldDB" id="A0A4Y4B8H0"/>
<evidence type="ECO:0000313" key="8">
    <source>
        <dbReference type="EMBL" id="GEC76861.1"/>
    </source>
</evidence>
<dbReference type="Proteomes" id="UP000317410">
    <property type="component" value="Unassembled WGS sequence"/>
</dbReference>
<gene>
    <name evidence="5" type="primary">recX</name>
    <name evidence="8" type="ORF">MLI01_30060</name>
</gene>
<dbReference type="InterPro" id="IPR003783">
    <property type="entry name" value="Regulatory_RecX"/>
</dbReference>
<reference evidence="8 9" key="1">
    <citation type="submission" date="2019-06" db="EMBL/GenBank/DDBJ databases">
        <title>Whole genome shotgun sequence of Microbacterium liquefaciens NBRC 15037.</title>
        <authorList>
            <person name="Hosoyama A."/>
            <person name="Uohara A."/>
            <person name="Ohji S."/>
            <person name="Ichikawa N."/>
        </authorList>
    </citation>
    <scope>NUCLEOTIDE SEQUENCE [LARGE SCALE GENOMIC DNA]</scope>
    <source>
        <strain evidence="8 9">NBRC 15037</strain>
    </source>
</reference>
<name>A0A4Y4B8H0_MICMQ</name>
<feature type="compositionally biased region" description="Basic and acidic residues" evidence="6">
    <location>
        <begin position="1"/>
        <end position="11"/>
    </location>
</feature>
<dbReference type="PANTHER" id="PTHR33602:SF1">
    <property type="entry name" value="REGULATORY PROTEIN RECX FAMILY PROTEIN"/>
    <property type="match status" value="1"/>
</dbReference>
<accession>A0A4Y4B8H0</accession>
<evidence type="ECO:0000256" key="2">
    <source>
        <dbReference type="ARBA" id="ARBA00009695"/>
    </source>
</evidence>
<keyword evidence="4 5" id="KW-0963">Cytoplasm</keyword>
<organism evidence="8 9">
    <name type="scientific">Microbacterium maritypicum</name>
    <name type="common">Microbacterium liquefaciens</name>
    <dbReference type="NCBI Taxonomy" id="33918"/>
    <lineage>
        <taxon>Bacteria</taxon>
        <taxon>Bacillati</taxon>
        <taxon>Actinomycetota</taxon>
        <taxon>Actinomycetes</taxon>
        <taxon>Micrococcales</taxon>
        <taxon>Microbacteriaceae</taxon>
        <taxon>Microbacterium</taxon>
    </lineage>
</organism>
<feature type="domain" description="RecX second three-helical" evidence="7">
    <location>
        <begin position="174"/>
        <end position="215"/>
    </location>
</feature>
<dbReference type="GO" id="GO:0006282">
    <property type="term" value="P:regulation of DNA repair"/>
    <property type="evidence" value="ECO:0007669"/>
    <property type="project" value="UniProtKB-UniRule"/>
</dbReference>
<dbReference type="InterPro" id="IPR053924">
    <property type="entry name" value="RecX_HTH_2nd"/>
</dbReference>
<evidence type="ECO:0000256" key="4">
    <source>
        <dbReference type="ARBA" id="ARBA00022490"/>
    </source>
</evidence>
<dbReference type="InterPro" id="IPR036388">
    <property type="entry name" value="WH-like_DNA-bd_sf"/>
</dbReference>
<evidence type="ECO:0000256" key="6">
    <source>
        <dbReference type="SAM" id="MobiDB-lite"/>
    </source>
</evidence>
<dbReference type="Gene3D" id="1.10.10.10">
    <property type="entry name" value="Winged helix-like DNA-binding domain superfamily/Winged helix DNA-binding domain"/>
    <property type="match status" value="1"/>
</dbReference>
<feature type="compositionally biased region" description="Basic and acidic residues" evidence="6">
    <location>
        <begin position="104"/>
        <end position="113"/>
    </location>
</feature>
<evidence type="ECO:0000256" key="3">
    <source>
        <dbReference type="ARBA" id="ARBA00018111"/>
    </source>
</evidence>
<dbReference type="PANTHER" id="PTHR33602">
    <property type="entry name" value="REGULATORY PROTEIN RECX FAMILY PROTEIN"/>
    <property type="match status" value="1"/>
</dbReference>
<sequence>MNDTRGGDPDRVAPIIPLFGGASKKPASTRPAQNPERGQEAEEPSSRTGDAAVWRTTWDAPPAGVSRIDESDAGTPSDRHPARGVRGSSATASRSAGSAPRLRALGDEPRDGIDSGETASLDEIRVSAEESLVRKLRARSLSISESRQVLRGVGLDSGMIDDVIDDFCRRGYLDDSALAGVLVTSGVERKGQGRVALSRALAQRGIPRDVIDAALDELPDDDDERALEFARGKARSMGRLDHDTALRRLVGQLSRRGYNGAVAMKAAKSALRESSFGGPTSGVRFVDSD</sequence>
<feature type="region of interest" description="Disordered" evidence="6">
    <location>
        <begin position="1"/>
        <end position="118"/>
    </location>
</feature>
<dbReference type="EMBL" id="BJNQ01000028">
    <property type="protein sequence ID" value="GEC76861.1"/>
    <property type="molecule type" value="Genomic_DNA"/>
</dbReference>
<dbReference type="GO" id="GO:0005737">
    <property type="term" value="C:cytoplasm"/>
    <property type="evidence" value="ECO:0007669"/>
    <property type="project" value="UniProtKB-SubCell"/>
</dbReference>
<evidence type="ECO:0000256" key="1">
    <source>
        <dbReference type="ARBA" id="ARBA00004496"/>
    </source>
</evidence>
<protein>
    <recommendedName>
        <fullName evidence="3 5">Regulatory protein RecX</fullName>
    </recommendedName>
</protein>
<proteinExistence type="inferred from homology"/>
<evidence type="ECO:0000259" key="7">
    <source>
        <dbReference type="Pfam" id="PF02631"/>
    </source>
</evidence>
<evidence type="ECO:0000313" key="9">
    <source>
        <dbReference type="Proteomes" id="UP000317410"/>
    </source>
</evidence>